<keyword evidence="1" id="KW-1133">Transmembrane helix</keyword>
<proteinExistence type="predicted"/>
<keyword evidence="1" id="KW-0812">Transmembrane</keyword>
<sequence>MLHQANLDLTGARNLSTLISGKLEHAELMRPWAYVIIAIFHFLFLSITFIFHAVFFTELVSFP</sequence>
<gene>
    <name evidence="2" type="ORF">B0H16DRAFT_1738713</name>
</gene>
<feature type="transmembrane region" description="Helical" evidence="1">
    <location>
        <begin position="32"/>
        <end position="55"/>
    </location>
</feature>
<organism evidence="2 3">
    <name type="scientific">Mycena metata</name>
    <dbReference type="NCBI Taxonomy" id="1033252"/>
    <lineage>
        <taxon>Eukaryota</taxon>
        <taxon>Fungi</taxon>
        <taxon>Dikarya</taxon>
        <taxon>Basidiomycota</taxon>
        <taxon>Agaricomycotina</taxon>
        <taxon>Agaricomycetes</taxon>
        <taxon>Agaricomycetidae</taxon>
        <taxon>Agaricales</taxon>
        <taxon>Marasmiineae</taxon>
        <taxon>Mycenaceae</taxon>
        <taxon>Mycena</taxon>
    </lineage>
</organism>
<reference evidence="2" key="1">
    <citation type="submission" date="2023-03" db="EMBL/GenBank/DDBJ databases">
        <title>Massive genome expansion in bonnet fungi (Mycena s.s.) driven by repeated elements and novel gene families across ecological guilds.</title>
        <authorList>
            <consortium name="Lawrence Berkeley National Laboratory"/>
            <person name="Harder C.B."/>
            <person name="Miyauchi S."/>
            <person name="Viragh M."/>
            <person name="Kuo A."/>
            <person name="Thoen E."/>
            <person name="Andreopoulos B."/>
            <person name="Lu D."/>
            <person name="Skrede I."/>
            <person name="Drula E."/>
            <person name="Henrissat B."/>
            <person name="Morin E."/>
            <person name="Kohler A."/>
            <person name="Barry K."/>
            <person name="LaButti K."/>
            <person name="Morin E."/>
            <person name="Salamov A."/>
            <person name="Lipzen A."/>
            <person name="Mereny Z."/>
            <person name="Hegedus B."/>
            <person name="Baldrian P."/>
            <person name="Stursova M."/>
            <person name="Weitz H."/>
            <person name="Taylor A."/>
            <person name="Grigoriev I.V."/>
            <person name="Nagy L.G."/>
            <person name="Martin F."/>
            <person name="Kauserud H."/>
        </authorList>
    </citation>
    <scope>NUCLEOTIDE SEQUENCE</scope>
    <source>
        <strain evidence="2">CBHHK182m</strain>
    </source>
</reference>
<keyword evidence="1" id="KW-0472">Membrane</keyword>
<accession>A0AAD7HH88</accession>
<comment type="caution">
    <text evidence="2">The sequence shown here is derived from an EMBL/GenBank/DDBJ whole genome shotgun (WGS) entry which is preliminary data.</text>
</comment>
<keyword evidence="3" id="KW-1185">Reference proteome</keyword>
<evidence type="ECO:0000313" key="2">
    <source>
        <dbReference type="EMBL" id="KAJ7720724.1"/>
    </source>
</evidence>
<name>A0AAD7HH88_9AGAR</name>
<evidence type="ECO:0000313" key="3">
    <source>
        <dbReference type="Proteomes" id="UP001215598"/>
    </source>
</evidence>
<protein>
    <submittedName>
        <fullName evidence="2">Uncharacterized protein</fullName>
    </submittedName>
</protein>
<dbReference type="AlphaFoldDB" id="A0AAD7HH88"/>
<dbReference type="EMBL" id="JARKIB010000237">
    <property type="protein sequence ID" value="KAJ7720724.1"/>
    <property type="molecule type" value="Genomic_DNA"/>
</dbReference>
<dbReference type="Proteomes" id="UP001215598">
    <property type="component" value="Unassembled WGS sequence"/>
</dbReference>
<evidence type="ECO:0000256" key="1">
    <source>
        <dbReference type="SAM" id="Phobius"/>
    </source>
</evidence>